<protein>
    <submittedName>
        <fullName evidence="1">12795_t:CDS:1</fullName>
    </submittedName>
</protein>
<reference evidence="1" key="1">
    <citation type="submission" date="2021-06" db="EMBL/GenBank/DDBJ databases">
        <authorList>
            <person name="Kallberg Y."/>
            <person name="Tangrot J."/>
            <person name="Rosling A."/>
        </authorList>
    </citation>
    <scope>NUCLEOTIDE SEQUENCE</scope>
    <source>
        <strain evidence="1">MA453B</strain>
    </source>
</reference>
<accession>A0A9N9PHB1</accession>
<keyword evidence="2" id="KW-1185">Reference proteome</keyword>
<dbReference type="OrthoDB" id="2440461at2759"/>
<feature type="non-terminal residue" evidence="1">
    <location>
        <position position="90"/>
    </location>
</feature>
<evidence type="ECO:0000313" key="1">
    <source>
        <dbReference type="EMBL" id="CAG8820660.1"/>
    </source>
</evidence>
<organism evidence="1 2">
    <name type="scientific">Dentiscutata erythropus</name>
    <dbReference type="NCBI Taxonomy" id="1348616"/>
    <lineage>
        <taxon>Eukaryota</taxon>
        <taxon>Fungi</taxon>
        <taxon>Fungi incertae sedis</taxon>
        <taxon>Mucoromycota</taxon>
        <taxon>Glomeromycotina</taxon>
        <taxon>Glomeromycetes</taxon>
        <taxon>Diversisporales</taxon>
        <taxon>Gigasporaceae</taxon>
        <taxon>Dentiscutata</taxon>
    </lineage>
</organism>
<name>A0A9N9PHB1_9GLOM</name>
<feature type="non-terminal residue" evidence="1">
    <location>
        <position position="1"/>
    </location>
</feature>
<sequence length="90" mass="10180">KFAEVEAENAKLKQIIEENVMRDVRVKELEQKNTELEARLAIVEQASFVVDGQTQNVNQQNNADTKSIEGIAKVSDKEIDNFVPEEPIPK</sequence>
<comment type="caution">
    <text evidence="1">The sequence shown here is derived from an EMBL/GenBank/DDBJ whole genome shotgun (WGS) entry which is preliminary data.</text>
</comment>
<dbReference type="AlphaFoldDB" id="A0A9N9PHB1"/>
<evidence type="ECO:0000313" key="2">
    <source>
        <dbReference type="Proteomes" id="UP000789405"/>
    </source>
</evidence>
<proteinExistence type="predicted"/>
<dbReference type="Proteomes" id="UP000789405">
    <property type="component" value="Unassembled WGS sequence"/>
</dbReference>
<gene>
    <name evidence="1" type="ORF">DERYTH_LOCUS26995</name>
</gene>
<dbReference type="EMBL" id="CAJVPY010059642">
    <property type="protein sequence ID" value="CAG8820660.1"/>
    <property type="molecule type" value="Genomic_DNA"/>
</dbReference>